<evidence type="ECO:0000313" key="2">
    <source>
        <dbReference type="EMBL" id="MFD2599082.1"/>
    </source>
</evidence>
<dbReference type="InterPro" id="IPR013785">
    <property type="entry name" value="Aldolase_TIM"/>
</dbReference>
<reference evidence="3" key="1">
    <citation type="journal article" date="2019" name="Int. J. Syst. Evol. Microbiol.">
        <title>The Global Catalogue of Microorganisms (GCM) 10K type strain sequencing project: providing services to taxonomists for standard genome sequencing and annotation.</title>
        <authorList>
            <consortium name="The Broad Institute Genomics Platform"/>
            <consortium name="The Broad Institute Genome Sequencing Center for Infectious Disease"/>
            <person name="Wu L."/>
            <person name="Ma J."/>
        </authorList>
    </citation>
    <scope>NUCLEOTIDE SEQUENCE [LARGE SCALE GENOMIC DNA]</scope>
    <source>
        <strain evidence="3">KCTC 42248</strain>
    </source>
</reference>
<evidence type="ECO:0000313" key="3">
    <source>
        <dbReference type="Proteomes" id="UP001597393"/>
    </source>
</evidence>
<proteinExistence type="predicted"/>
<accession>A0ABW5NJ63</accession>
<dbReference type="InterPro" id="IPR045247">
    <property type="entry name" value="Oye-like"/>
</dbReference>
<dbReference type="PANTHER" id="PTHR22893">
    <property type="entry name" value="NADH OXIDOREDUCTASE-RELATED"/>
    <property type="match status" value="1"/>
</dbReference>
<dbReference type="SUPFAM" id="SSF51395">
    <property type="entry name" value="FMN-linked oxidoreductases"/>
    <property type="match status" value="1"/>
</dbReference>
<dbReference type="Gene3D" id="3.20.20.70">
    <property type="entry name" value="Aldolase class I"/>
    <property type="match status" value="1"/>
</dbReference>
<name>A0ABW5NJ63_9SPHI</name>
<evidence type="ECO:0000259" key="1">
    <source>
        <dbReference type="Pfam" id="PF00724"/>
    </source>
</evidence>
<dbReference type="EMBL" id="JBHUMA010000006">
    <property type="protein sequence ID" value="MFD2599082.1"/>
    <property type="molecule type" value="Genomic_DNA"/>
</dbReference>
<dbReference type="RefSeq" id="WP_380870032.1">
    <property type="nucleotide sequence ID" value="NZ_JBHUMA010000006.1"/>
</dbReference>
<dbReference type="PANTHER" id="PTHR22893:SF91">
    <property type="entry name" value="NADPH DEHYDROGENASE 2-RELATED"/>
    <property type="match status" value="1"/>
</dbReference>
<dbReference type="Pfam" id="PF00724">
    <property type="entry name" value="Oxidored_FMN"/>
    <property type="match status" value="1"/>
</dbReference>
<dbReference type="CDD" id="cd02933">
    <property type="entry name" value="OYE_like_FMN"/>
    <property type="match status" value="1"/>
</dbReference>
<comment type="caution">
    <text evidence="2">The sequence shown here is derived from an EMBL/GenBank/DDBJ whole genome shotgun (WGS) entry which is preliminary data.</text>
</comment>
<dbReference type="Proteomes" id="UP001597393">
    <property type="component" value="Unassembled WGS sequence"/>
</dbReference>
<sequence>MFEKFNLKGTELSNRIVMAPMTRTRSKNGIMTEMNALYYRQRASVGLIITEGTSISDTSMGYLYVPGIYNAAQTESWKQVTDAVHADGGKIFTQLWHVGRVAHISNQPNHFQPVAPSALLAKDSTAWGIEDGVEGRVQVSTPRALAHNEIAEVIADYVKSAKNAMEAGFDGIELHGANGYLIDQFLNPDTNLRKDEYGGSIQNRAKFVLEVIDAVSAEIGAGKVGIRISPYGTQHDMSVYKEIAETFEYLALEFSKRGIAYVHLHDQGTLLKDHYDFVKNFRTWFDGALIFAGFLTKEKAMEMLAENVIDLAAFGRPLISNPDLPERFAKDLPLSPGDRDRYYGFSAEGYIDYPRYEELSEADKKELEENN</sequence>
<feature type="domain" description="NADH:flavin oxidoreductase/NADH oxidase N-terminal" evidence="1">
    <location>
        <begin position="1"/>
        <end position="334"/>
    </location>
</feature>
<keyword evidence="3" id="KW-1185">Reference proteome</keyword>
<gene>
    <name evidence="2" type="ORF">ACFSQ3_08960</name>
</gene>
<organism evidence="2 3">
    <name type="scientific">Sphingobacterium corticis</name>
    <dbReference type="NCBI Taxonomy" id="1812823"/>
    <lineage>
        <taxon>Bacteria</taxon>
        <taxon>Pseudomonadati</taxon>
        <taxon>Bacteroidota</taxon>
        <taxon>Sphingobacteriia</taxon>
        <taxon>Sphingobacteriales</taxon>
        <taxon>Sphingobacteriaceae</taxon>
        <taxon>Sphingobacterium</taxon>
    </lineage>
</organism>
<protein>
    <submittedName>
        <fullName evidence="2">Alkene reductase</fullName>
    </submittedName>
</protein>
<dbReference type="InterPro" id="IPR001155">
    <property type="entry name" value="OxRdtase_FMN_N"/>
</dbReference>